<dbReference type="GO" id="GO:0030288">
    <property type="term" value="C:outer membrane-bounded periplasmic space"/>
    <property type="evidence" value="ECO:0007669"/>
    <property type="project" value="UniProtKB-ARBA"/>
</dbReference>
<dbReference type="InterPro" id="IPR030678">
    <property type="entry name" value="Peptide/Ni-bd"/>
</dbReference>
<accession>A0AAP2G3P7</accession>
<protein>
    <submittedName>
        <fullName evidence="6">Peptide ABC transporter</fullName>
    </submittedName>
</protein>
<dbReference type="EMBL" id="JADQAZ010000002">
    <property type="protein sequence ID" value="MBT0957460.1"/>
    <property type="molecule type" value="Genomic_DNA"/>
</dbReference>
<comment type="similarity">
    <text evidence="2">Belongs to the bacterial solute-binding protein 5 family.</text>
</comment>
<keyword evidence="7" id="KW-1185">Reference proteome</keyword>
<reference evidence="6 7" key="1">
    <citation type="journal article" date="2021" name="Arch. Microbiol.">
        <title>Harenicola maris gen. nov., sp. nov. isolated from the Sea of Japan shallow sediments.</title>
        <authorList>
            <person name="Romanenko L.A."/>
            <person name="Kurilenko V.V."/>
            <person name="Chernysheva N.Y."/>
            <person name="Tekutyeva L.A."/>
            <person name="Velansky P.V."/>
            <person name="Svetashev V.I."/>
            <person name="Isaeva M.P."/>
        </authorList>
    </citation>
    <scope>NUCLEOTIDE SEQUENCE [LARGE SCALE GENOMIC DNA]</scope>
    <source>
        <strain evidence="6 7">KMM 3653</strain>
    </source>
</reference>
<dbReference type="PROSITE" id="PS51318">
    <property type="entry name" value="TAT"/>
    <property type="match status" value="1"/>
</dbReference>
<dbReference type="Pfam" id="PF00496">
    <property type="entry name" value="SBP_bac_5"/>
    <property type="match status" value="1"/>
</dbReference>
<dbReference type="GO" id="GO:1904680">
    <property type="term" value="F:peptide transmembrane transporter activity"/>
    <property type="evidence" value="ECO:0007669"/>
    <property type="project" value="TreeGrafter"/>
</dbReference>
<feature type="chain" id="PRO_5042836065" evidence="4">
    <location>
        <begin position="35"/>
        <end position="514"/>
    </location>
</feature>
<dbReference type="Gene3D" id="3.10.105.10">
    <property type="entry name" value="Dipeptide-binding Protein, Domain 3"/>
    <property type="match status" value="1"/>
</dbReference>
<dbReference type="CDD" id="cd08516">
    <property type="entry name" value="PBP2_NikA_DppA_OppA_like_11"/>
    <property type="match status" value="1"/>
</dbReference>
<keyword evidence="3 4" id="KW-0732">Signal</keyword>
<dbReference type="InterPro" id="IPR039424">
    <property type="entry name" value="SBP_5"/>
</dbReference>
<dbReference type="PIRSF" id="PIRSF002741">
    <property type="entry name" value="MppA"/>
    <property type="match status" value="1"/>
</dbReference>
<name>A0AAP2G3P7_9RHOB</name>
<evidence type="ECO:0000256" key="1">
    <source>
        <dbReference type="ARBA" id="ARBA00004418"/>
    </source>
</evidence>
<evidence type="ECO:0000256" key="3">
    <source>
        <dbReference type="ARBA" id="ARBA00022729"/>
    </source>
</evidence>
<dbReference type="Gene3D" id="3.40.190.10">
    <property type="entry name" value="Periplasmic binding protein-like II"/>
    <property type="match status" value="1"/>
</dbReference>
<dbReference type="InterPro" id="IPR000914">
    <property type="entry name" value="SBP_5_dom"/>
</dbReference>
<dbReference type="PROSITE" id="PS01040">
    <property type="entry name" value="SBP_BACTERIAL_5"/>
    <property type="match status" value="1"/>
</dbReference>
<evidence type="ECO:0000313" key="7">
    <source>
        <dbReference type="Proteomes" id="UP001315686"/>
    </source>
</evidence>
<feature type="signal peptide" evidence="4">
    <location>
        <begin position="1"/>
        <end position="34"/>
    </location>
</feature>
<comment type="caution">
    <text evidence="6">The sequence shown here is derived from an EMBL/GenBank/DDBJ whole genome shotgun (WGS) entry which is preliminary data.</text>
</comment>
<dbReference type="SUPFAM" id="SSF53850">
    <property type="entry name" value="Periplasmic binding protein-like II"/>
    <property type="match status" value="1"/>
</dbReference>
<evidence type="ECO:0000313" key="6">
    <source>
        <dbReference type="EMBL" id="MBT0957460.1"/>
    </source>
</evidence>
<comment type="subcellular location">
    <subcellularLocation>
        <location evidence="1">Periplasm</location>
    </subcellularLocation>
</comment>
<proteinExistence type="inferred from homology"/>
<dbReference type="PANTHER" id="PTHR30290">
    <property type="entry name" value="PERIPLASMIC BINDING COMPONENT OF ABC TRANSPORTER"/>
    <property type="match status" value="1"/>
</dbReference>
<dbReference type="AlphaFoldDB" id="A0AAP2G3P7"/>
<organism evidence="6 7">
    <name type="scientific">Harenicola maris</name>
    <dbReference type="NCBI Taxonomy" id="2841044"/>
    <lineage>
        <taxon>Bacteria</taxon>
        <taxon>Pseudomonadati</taxon>
        <taxon>Pseudomonadota</taxon>
        <taxon>Alphaproteobacteria</taxon>
        <taxon>Rhodobacterales</taxon>
        <taxon>Paracoccaceae</taxon>
        <taxon>Harenicola</taxon>
    </lineage>
</organism>
<evidence type="ECO:0000256" key="2">
    <source>
        <dbReference type="ARBA" id="ARBA00005695"/>
    </source>
</evidence>
<dbReference type="GO" id="GO:0015833">
    <property type="term" value="P:peptide transport"/>
    <property type="evidence" value="ECO:0007669"/>
    <property type="project" value="TreeGrafter"/>
</dbReference>
<dbReference type="PANTHER" id="PTHR30290:SF38">
    <property type="entry name" value="D,D-DIPEPTIDE-BINDING PERIPLASMIC PROTEIN DDPA-RELATED"/>
    <property type="match status" value="1"/>
</dbReference>
<evidence type="ECO:0000256" key="4">
    <source>
        <dbReference type="SAM" id="SignalP"/>
    </source>
</evidence>
<dbReference type="InterPro" id="IPR023765">
    <property type="entry name" value="SBP_5_CS"/>
</dbReference>
<feature type="domain" description="Solute-binding protein family 5" evidence="5">
    <location>
        <begin position="81"/>
        <end position="428"/>
    </location>
</feature>
<dbReference type="InterPro" id="IPR006311">
    <property type="entry name" value="TAT_signal"/>
</dbReference>
<evidence type="ECO:0000259" key="5">
    <source>
        <dbReference type="Pfam" id="PF00496"/>
    </source>
</evidence>
<sequence>MTDRKNPTHITRRTALTYIGAGMAALALPGQSYAASDKTLRYGLSTFPPALTPWNNTGAASNYVKLCLYRGLMGYDSEAQLVPEVAESYEWVDGNTIVFKLREGAKFHNGEPVTAEDVIFTFTSITAEDSSAYLKSSFESIDSMEAMDATTVKFTLKLPSAVFLSELANYCAGIVWKGSDPEDPIGCGPYTKTDEERGVFIEVTAFPDFYSEGEPRSGKIRFTAYSDQNLRYAALETGDVDVIEYLPWTQFDTVEESEELNIAATVSPFMLALFNVEKDGPFKNPLVRRAVGYAIQRQDVVDGVFAGRGTPLLGIPNPPGSPYDLSDPSIEYSYDPEKAKALLAEAGYPNGFSCRLLGTSTYGMHQDTAAIVQAYLQMIGINATLDLPDWATRVKKGKDGDYDIAVHGLSGFYNDPNALWPLLHSGPSNYTRSFGFASDRIDDLLERGRAAMDEAEREEIYKELAVAYYEEVPQIPINWRGQAHAMQASVKGFKGFPGWLNTSSGFSFDTTEPS</sequence>
<dbReference type="Gene3D" id="3.90.76.10">
    <property type="entry name" value="Dipeptide-binding Protein, Domain 1"/>
    <property type="match status" value="1"/>
</dbReference>
<dbReference type="GO" id="GO:0043190">
    <property type="term" value="C:ATP-binding cassette (ABC) transporter complex"/>
    <property type="evidence" value="ECO:0007669"/>
    <property type="project" value="InterPro"/>
</dbReference>
<gene>
    <name evidence="6" type="ORF">IV417_08680</name>
</gene>
<dbReference type="RefSeq" id="WP_327793693.1">
    <property type="nucleotide sequence ID" value="NZ_JADQAZ010000002.1"/>
</dbReference>
<dbReference type="Proteomes" id="UP001315686">
    <property type="component" value="Unassembled WGS sequence"/>
</dbReference>